<dbReference type="InterPro" id="IPR036019">
    <property type="entry name" value="MscL_channel"/>
</dbReference>
<evidence type="ECO:0000256" key="3">
    <source>
        <dbReference type="ARBA" id="ARBA00022475"/>
    </source>
</evidence>
<comment type="function">
    <text evidence="9">Channel that opens in response to stretch forces in the membrane lipid bilayer. May participate in the regulation of osmotic pressure changes within the cell.</text>
</comment>
<dbReference type="HAMAP" id="MF_00115">
    <property type="entry name" value="MscL"/>
    <property type="match status" value="1"/>
</dbReference>
<feature type="transmembrane region" description="Helical" evidence="9">
    <location>
        <begin position="21"/>
        <end position="48"/>
    </location>
</feature>
<evidence type="ECO:0000256" key="2">
    <source>
        <dbReference type="ARBA" id="ARBA00022448"/>
    </source>
</evidence>
<evidence type="ECO:0000256" key="5">
    <source>
        <dbReference type="ARBA" id="ARBA00022989"/>
    </source>
</evidence>
<evidence type="ECO:0000256" key="4">
    <source>
        <dbReference type="ARBA" id="ARBA00022692"/>
    </source>
</evidence>
<organism evidence="10 11">
    <name type="scientific">Actinomarinicola tropica</name>
    <dbReference type="NCBI Taxonomy" id="2789776"/>
    <lineage>
        <taxon>Bacteria</taxon>
        <taxon>Bacillati</taxon>
        <taxon>Actinomycetota</taxon>
        <taxon>Acidimicrobiia</taxon>
        <taxon>Acidimicrobiales</taxon>
        <taxon>Iamiaceae</taxon>
        <taxon>Actinomarinicola</taxon>
    </lineage>
</organism>
<keyword evidence="2 9" id="KW-0813">Transport</keyword>
<dbReference type="SUPFAM" id="SSF81330">
    <property type="entry name" value="Gated mechanosensitive channel"/>
    <property type="match status" value="1"/>
</dbReference>
<evidence type="ECO:0000256" key="1">
    <source>
        <dbReference type="ARBA" id="ARBA00004141"/>
    </source>
</evidence>
<comment type="subcellular location">
    <subcellularLocation>
        <location evidence="9">Cell membrane</location>
        <topology evidence="9">Multi-pass membrane protein</topology>
    </subcellularLocation>
    <subcellularLocation>
        <location evidence="1">Membrane</location>
        <topology evidence="1">Multi-pass membrane protein</topology>
    </subcellularLocation>
</comment>
<dbReference type="RefSeq" id="WP_153759865.1">
    <property type="nucleotide sequence ID" value="NZ_CP045851.1"/>
</dbReference>
<dbReference type="NCBIfam" id="TIGR00220">
    <property type="entry name" value="mscL"/>
    <property type="match status" value="1"/>
</dbReference>
<dbReference type="PANTHER" id="PTHR30266">
    <property type="entry name" value="MECHANOSENSITIVE CHANNEL MSCL"/>
    <property type="match status" value="1"/>
</dbReference>
<sequence length="137" mass="14785">MSWLKEFKEFINRGNVVDLAVAVVLAAAFGAVVTSFVDDILMQIIAALGGQPDFSALTIDIGDGQIRYGAFLTALISFLIIAWAVFLVVKAINRMQTMRMRGETPVEEEPAPTPEQVLLAEIRDLLAAQQGGAPPVI</sequence>
<accession>A0A5Q2RFZ8</accession>
<evidence type="ECO:0000256" key="8">
    <source>
        <dbReference type="ARBA" id="ARBA00023303"/>
    </source>
</evidence>
<dbReference type="EMBL" id="CP045851">
    <property type="protein sequence ID" value="QGG95759.1"/>
    <property type="molecule type" value="Genomic_DNA"/>
</dbReference>
<keyword evidence="5 9" id="KW-1133">Transmembrane helix</keyword>
<protein>
    <recommendedName>
        <fullName evidence="9">Large-conductance mechanosensitive channel</fullName>
    </recommendedName>
</protein>
<comment type="subunit">
    <text evidence="9">Homopentamer.</text>
</comment>
<dbReference type="InterPro" id="IPR037673">
    <property type="entry name" value="MSC/AndL"/>
</dbReference>
<keyword evidence="4 9" id="KW-0812">Transmembrane</keyword>
<dbReference type="Pfam" id="PF01741">
    <property type="entry name" value="MscL"/>
    <property type="match status" value="1"/>
</dbReference>
<keyword evidence="6 9" id="KW-0406">Ion transport</keyword>
<reference evidence="10 11" key="1">
    <citation type="submission" date="2019-11" db="EMBL/GenBank/DDBJ databases">
        <authorList>
            <person name="He Y."/>
        </authorList>
    </citation>
    <scope>NUCLEOTIDE SEQUENCE [LARGE SCALE GENOMIC DNA]</scope>
    <source>
        <strain evidence="10 11">SCSIO 58843</strain>
    </source>
</reference>
<keyword evidence="7 9" id="KW-0472">Membrane</keyword>
<evidence type="ECO:0000256" key="6">
    <source>
        <dbReference type="ARBA" id="ARBA00023065"/>
    </source>
</evidence>
<evidence type="ECO:0000313" key="10">
    <source>
        <dbReference type="EMBL" id="QGG95759.1"/>
    </source>
</evidence>
<dbReference type="PRINTS" id="PR01264">
    <property type="entry name" value="MECHCHANNEL"/>
</dbReference>
<name>A0A5Q2RFZ8_9ACTN</name>
<evidence type="ECO:0000313" key="11">
    <source>
        <dbReference type="Proteomes" id="UP000334019"/>
    </source>
</evidence>
<dbReference type="Proteomes" id="UP000334019">
    <property type="component" value="Chromosome"/>
</dbReference>
<feature type="transmembrane region" description="Helical" evidence="9">
    <location>
        <begin position="68"/>
        <end position="92"/>
    </location>
</feature>
<keyword evidence="3 9" id="KW-1003">Cell membrane</keyword>
<dbReference type="InterPro" id="IPR001185">
    <property type="entry name" value="MS_channel"/>
</dbReference>
<comment type="similarity">
    <text evidence="9">Belongs to the MscL family.</text>
</comment>
<dbReference type="GO" id="GO:0008381">
    <property type="term" value="F:mechanosensitive monoatomic ion channel activity"/>
    <property type="evidence" value="ECO:0007669"/>
    <property type="project" value="UniProtKB-UniRule"/>
</dbReference>
<keyword evidence="8 9" id="KW-0407">Ion channel</keyword>
<evidence type="ECO:0000256" key="9">
    <source>
        <dbReference type="HAMAP-Rule" id="MF_00115"/>
    </source>
</evidence>
<dbReference type="PANTHER" id="PTHR30266:SF2">
    <property type="entry name" value="LARGE-CONDUCTANCE MECHANOSENSITIVE CHANNEL"/>
    <property type="match status" value="1"/>
</dbReference>
<evidence type="ECO:0000256" key="7">
    <source>
        <dbReference type="ARBA" id="ARBA00023136"/>
    </source>
</evidence>
<keyword evidence="11" id="KW-1185">Reference proteome</keyword>
<dbReference type="AlphaFoldDB" id="A0A5Q2RFZ8"/>
<dbReference type="Gene3D" id="1.10.1200.120">
    <property type="entry name" value="Large-conductance mechanosensitive channel, MscL, domain 1"/>
    <property type="match status" value="1"/>
</dbReference>
<dbReference type="GO" id="GO:0005886">
    <property type="term" value="C:plasma membrane"/>
    <property type="evidence" value="ECO:0007669"/>
    <property type="project" value="UniProtKB-SubCell"/>
</dbReference>
<dbReference type="KEGG" id="atq:GH723_12000"/>
<gene>
    <name evidence="9 10" type="primary">mscL</name>
    <name evidence="10" type="ORF">GH723_12000</name>
</gene>
<proteinExistence type="inferred from homology"/>